<dbReference type="SUPFAM" id="SSF47413">
    <property type="entry name" value="lambda repressor-like DNA-binding domains"/>
    <property type="match status" value="1"/>
</dbReference>
<protein>
    <submittedName>
        <fullName evidence="2">Uncharacterized protein</fullName>
    </submittedName>
</protein>
<evidence type="ECO:0000256" key="1">
    <source>
        <dbReference type="SAM" id="MobiDB-lite"/>
    </source>
</evidence>
<accession>A0A6J4HRA1</accession>
<organism evidence="2">
    <name type="scientific">uncultured Blastococcus sp</name>
    <dbReference type="NCBI Taxonomy" id="217144"/>
    <lineage>
        <taxon>Bacteria</taxon>
        <taxon>Bacillati</taxon>
        <taxon>Actinomycetota</taxon>
        <taxon>Actinomycetes</taxon>
        <taxon>Geodermatophilales</taxon>
        <taxon>Geodermatophilaceae</taxon>
        <taxon>Blastococcus</taxon>
        <taxon>environmental samples</taxon>
    </lineage>
</organism>
<dbReference type="GO" id="GO:0003677">
    <property type="term" value="F:DNA binding"/>
    <property type="evidence" value="ECO:0007669"/>
    <property type="project" value="InterPro"/>
</dbReference>
<dbReference type="InterPro" id="IPR010982">
    <property type="entry name" value="Lambda_DNA-bd_dom_sf"/>
</dbReference>
<proteinExistence type="predicted"/>
<dbReference type="Gene3D" id="1.10.260.40">
    <property type="entry name" value="lambda repressor-like DNA-binding domains"/>
    <property type="match status" value="1"/>
</dbReference>
<dbReference type="EMBL" id="CADCTI010000095">
    <property type="protein sequence ID" value="CAA9230725.1"/>
    <property type="molecule type" value="Genomic_DNA"/>
</dbReference>
<dbReference type="AlphaFoldDB" id="A0A6J4HRA1"/>
<evidence type="ECO:0000313" key="2">
    <source>
        <dbReference type="EMBL" id="CAA9230725.1"/>
    </source>
</evidence>
<gene>
    <name evidence="2" type="ORF">AVDCRST_MAG57-1079</name>
</gene>
<name>A0A6J4HRA1_9ACTN</name>
<feature type="region of interest" description="Disordered" evidence="1">
    <location>
        <begin position="135"/>
        <end position="158"/>
    </location>
</feature>
<reference evidence="2" key="1">
    <citation type="submission" date="2020-02" db="EMBL/GenBank/DDBJ databases">
        <authorList>
            <person name="Meier V. D."/>
        </authorList>
    </citation>
    <scope>NUCLEOTIDE SEQUENCE</scope>
    <source>
        <strain evidence="2">AVDCRST_MAG57</strain>
    </source>
</reference>
<sequence>MTAVELPGVELPGMVRRVRRVADLSQRQLAVALEVSQTCVAAAEAGRQDWQVGLLARAAALAGLRVVLVDSQGRIVPPMAPGSPRDRAGRRLPAHLDTRHGDVDWWHGEERYSRERPEWTYDVVRETRDWWRERQGTPADHDRPGPGDSLAERAEARRRAARAVRAQRHAEYERALRAGEVEPPPGYSCCCPAGCDDLLLERTPAPMTSDTPWGRPPVHVPDCPCRCDVG</sequence>